<dbReference type="KEGG" id="mvn:Mevan_1355"/>
<evidence type="ECO:0000256" key="1">
    <source>
        <dbReference type="ARBA" id="ARBA00022448"/>
    </source>
</evidence>
<dbReference type="InterPro" id="IPR011862">
    <property type="entry name" value="Phos-bd"/>
</dbReference>
<keyword evidence="5" id="KW-1185">Reference proteome</keyword>
<dbReference type="InterPro" id="IPR050811">
    <property type="entry name" value="Phosphate_ABC_transporter"/>
</dbReference>
<accession>A6URY0</accession>
<dbReference type="EMBL" id="CP000742">
    <property type="protein sequence ID" value="ABR55252.1"/>
    <property type="molecule type" value="Genomic_DNA"/>
</dbReference>
<dbReference type="NCBIfam" id="TIGR02136">
    <property type="entry name" value="ptsS_2"/>
    <property type="match status" value="1"/>
</dbReference>
<dbReference type="GO" id="GO:0042301">
    <property type="term" value="F:phosphate ion binding"/>
    <property type="evidence" value="ECO:0007669"/>
    <property type="project" value="InterPro"/>
</dbReference>
<dbReference type="HOGENOM" id="CLU_026228_5_1_2"/>
<dbReference type="GeneID" id="5324842"/>
<gene>
    <name evidence="4" type="ordered locus">Mevan_1355</name>
</gene>
<name>A6URY0_METVS</name>
<evidence type="ECO:0000259" key="3">
    <source>
        <dbReference type="Pfam" id="PF12849"/>
    </source>
</evidence>
<dbReference type="OrthoDB" id="53390at2157"/>
<keyword evidence="1" id="KW-0813">Transport</keyword>
<feature type="domain" description="PBP" evidence="3">
    <location>
        <begin position="26"/>
        <end position="257"/>
    </location>
</feature>
<dbReference type="eggNOG" id="arCOG00213">
    <property type="taxonomic scope" value="Archaea"/>
</dbReference>
<dbReference type="InterPro" id="IPR024370">
    <property type="entry name" value="PBP_domain"/>
</dbReference>
<dbReference type="SUPFAM" id="SSF53850">
    <property type="entry name" value="Periplasmic binding protein-like II"/>
    <property type="match status" value="1"/>
</dbReference>
<dbReference type="PANTHER" id="PTHR30570">
    <property type="entry name" value="PERIPLASMIC PHOSPHATE BINDING COMPONENT OF PHOSPHATE ABC TRANSPORTER"/>
    <property type="match status" value="1"/>
</dbReference>
<reference evidence="4" key="1">
    <citation type="submission" date="2007-06" db="EMBL/GenBank/DDBJ databases">
        <title>Complete sequence of Methanococcus vannielii SB.</title>
        <authorList>
            <consortium name="US DOE Joint Genome Institute"/>
            <person name="Copeland A."/>
            <person name="Lucas S."/>
            <person name="Lapidus A."/>
            <person name="Barry K."/>
            <person name="Glavina del Rio T."/>
            <person name="Dalin E."/>
            <person name="Tice H."/>
            <person name="Pitluck S."/>
            <person name="Chain P."/>
            <person name="Malfatti S."/>
            <person name="Shin M."/>
            <person name="Vergez L."/>
            <person name="Schmutz J."/>
            <person name="Larimer F."/>
            <person name="Land M."/>
            <person name="Hauser L."/>
            <person name="Kyrpides N."/>
            <person name="Anderson I."/>
            <person name="Sieprawska-Lupa M."/>
            <person name="Whitman W.B."/>
            <person name="Richardson P."/>
        </authorList>
    </citation>
    <scope>NUCLEOTIDE SEQUENCE [LARGE SCALE GENOMIC DNA]</scope>
    <source>
        <strain evidence="4">SB</strain>
    </source>
</reference>
<evidence type="ECO:0000313" key="4">
    <source>
        <dbReference type="EMBL" id="ABR55252.1"/>
    </source>
</evidence>
<dbReference type="CDD" id="cd13653">
    <property type="entry name" value="PBP2_phosphate_like_1"/>
    <property type="match status" value="1"/>
</dbReference>
<dbReference type="Proteomes" id="UP000001107">
    <property type="component" value="Chromosome"/>
</dbReference>
<dbReference type="Gene3D" id="3.40.190.10">
    <property type="entry name" value="Periplasmic binding protein-like II"/>
    <property type="match status" value="2"/>
</dbReference>
<sequence length="273" mass="29922">MKFYNLIISLLIISTLCLSGCISTESSGETVSIKTAGGTALIPIMKDISKEYMHENRNVQVEVTGGGSGFGIKETGEGRLTIGMAGRDLKSEEKEKYPNMVVYKIGLDGIAIITHKENPVSDLTTKELQKIYSGEITNWNEIGGGNNPINIYTREEESGTHETFLNEGLLKGNISPRSLMVSSNGEMKSKISLDKNGIGYISIGYVDDSVKTLMFNGVEPTQENVKEGIYKIYRPLNILTNGKPENSVQNFIEYILGPNGQKIIENNGFLPVN</sequence>
<organism evidence="4 5">
    <name type="scientific">Methanococcus vannielii (strain ATCC 35089 / DSM 1224 / JCM 13029 / OCM 148 / SB)</name>
    <dbReference type="NCBI Taxonomy" id="406327"/>
    <lineage>
        <taxon>Archaea</taxon>
        <taxon>Methanobacteriati</taxon>
        <taxon>Methanobacteriota</taxon>
        <taxon>Methanomada group</taxon>
        <taxon>Methanococci</taxon>
        <taxon>Methanococcales</taxon>
        <taxon>Methanococcaceae</taxon>
        <taxon>Methanococcus</taxon>
    </lineage>
</organism>
<keyword evidence="2" id="KW-0732">Signal</keyword>
<dbReference type="AlphaFoldDB" id="A6URY0"/>
<evidence type="ECO:0000313" key="5">
    <source>
        <dbReference type="Proteomes" id="UP000001107"/>
    </source>
</evidence>
<proteinExistence type="predicted"/>
<dbReference type="RefSeq" id="WP_012066167.1">
    <property type="nucleotide sequence ID" value="NC_009634.1"/>
</dbReference>
<evidence type="ECO:0000256" key="2">
    <source>
        <dbReference type="ARBA" id="ARBA00022729"/>
    </source>
</evidence>
<protein>
    <submittedName>
        <fullName evidence="4">Phosphate binding protein</fullName>
    </submittedName>
</protein>
<dbReference type="Pfam" id="PF12849">
    <property type="entry name" value="PBP_like_2"/>
    <property type="match status" value="1"/>
</dbReference>
<dbReference type="PANTHER" id="PTHR30570:SF1">
    <property type="entry name" value="PHOSPHATE-BINDING PROTEIN PSTS"/>
    <property type="match status" value="1"/>
</dbReference>
<dbReference type="STRING" id="406327.Mevan_1355"/>